<dbReference type="AlphaFoldDB" id="A0A5C8FVJ5"/>
<comment type="caution">
    <text evidence="1">The sequence shown here is derived from an EMBL/GenBank/DDBJ whole genome shotgun (WGS) entry which is preliminary data.</text>
</comment>
<proteinExistence type="predicted"/>
<name>A0A5C8FVJ5_9SPIR</name>
<dbReference type="InterPro" id="IPR008838">
    <property type="entry name" value="Variable_surface_protein_TREHY"/>
</dbReference>
<protein>
    <submittedName>
        <fullName evidence="1">Cell surface protein</fullName>
    </submittedName>
</protein>
<reference evidence="1 2" key="1">
    <citation type="journal article" date="1992" name="Lakartidningen">
        <title>[Penicillin V and not amoxicillin is the first choice preparation in acute otitis].</title>
        <authorList>
            <person name="Kamme C."/>
            <person name="Lundgren K."/>
            <person name="Prellner K."/>
        </authorList>
    </citation>
    <scope>NUCLEOTIDE SEQUENCE [LARGE SCALE GENOMIC DNA]</scope>
    <source>
        <strain evidence="1 2">PC2022III</strain>
    </source>
</reference>
<evidence type="ECO:0000313" key="1">
    <source>
        <dbReference type="EMBL" id="TXJ61075.1"/>
    </source>
</evidence>
<dbReference type="Proteomes" id="UP000322188">
    <property type="component" value="Unassembled WGS sequence"/>
</dbReference>
<evidence type="ECO:0000313" key="2">
    <source>
        <dbReference type="Proteomes" id="UP000322188"/>
    </source>
</evidence>
<dbReference type="Pfam" id="PF05540">
    <property type="entry name" value="Serpulina_VSP"/>
    <property type="match status" value="1"/>
</dbReference>
<gene>
    <name evidence="1" type="ORF">EPJ74_02225</name>
</gene>
<dbReference type="GeneID" id="61066111"/>
<organism evidence="1 2">
    <name type="scientific">Brachyspira aalborgi</name>
    <dbReference type="NCBI Taxonomy" id="29522"/>
    <lineage>
        <taxon>Bacteria</taxon>
        <taxon>Pseudomonadati</taxon>
        <taxon>Spirochaetota</taxon>
        <taxon>Spirochaetia</taxon>
        <taxon>Brachyspirales</taxon>
        <taxon>Brachyspiraceae</taxon>
        <taxon>Brachyspira</taxon>
    </lineage>
</organism>
<sequence>MRKYLLIAVLTILFSLCNLHGYYSSETFIDFLVQSNQLRIRTDRLGVLHGTDYLRVAVGLTSANSLSDYIFHNINSVQQTNAINTFVPSALVGIGYEAGFWGIGFGYEFTYKNDAYMVHTPIITATALDDDFRINVPVQIGIGSKSKKEVTDLRGAMVISTGVEARYYIRRSVFSHLRLYLNYGNSYIENVQDKSQKIRQQSVGFQARLYFQVETDTVLINPIIRIQYDQALATSIKGDSINKRVVFDNFYITAKGFTPFWSTIGPGASSGGHGNADTGNGIQGGYIASIPESGTFYATEPYRIGIALPVGFTATSQDENIHFYLEPALSFTMINAKKIATSIDDNAPVRKTPFMALGYVVYGELYIRPVKNLEWYFELQTGGVTIADSLKNLASTSMVLNANTGLTYYF</sequence>
<dbReference type="RefSeq" id="WP_147545118.1">
    <property type="nucleotide sequence ID" value="NZ_SAYH01000006.1"/>
</dbReference>
<accession>A0A5C8FVJ5</accession>
<dbReference type="EMBL" id="SAYK01000003">
    <property type="protein sequence ID" value="TXJ61075.1"/>
    <property type="molecule type" value="Genomic_DNA"/>
</dbReference>